<dbReference type="AlphaFoldDB" id="G0AK98"/>
<evidence type="ECO:0000256" key="2">
    <source>
        <dbReference type="ARBA" id="ARBA00023125"/>
    </source>
</evidence>
<gene>
    <name evidence="5" type="primary">deoR</name>
    <name evidence="5" type="ordered locus">CFU_2197</name>
</gene>
<accession>G0AK98</accession>
<sequence length="344" mass="37247">MLATGMSVISVNALNAFPFLAIMRTGRRRLVLAGLKHASSQWVLCYANNIYSCNIFFVITYRLTLHQMTSKSINTHNGNSKMLQTAGAKARTLRLVRMQELINSKGPTQLGKVAEQLGVTEMTIRRDLASADSPLACLGGFVLEATLPSADEKYSLDEEIDHHTVRKRLACQRAAQWVEDGDSLFIDCGTTMIHFAEALPPAMTLSVVCYSMNIAAIVSRRPNTQLILLGGLYHPSSATFYSDEAVHYLGSLGVNKAFLSAGGADLQRGASCSNFHEVAVKQAAIRSAGQSFLVVDESKLGRVRPAFFSPLDVFSRIAVGGVPDAALRKQFKGLPLDVAAPPVT</sequence>
<dbReference type="GO" id="GO:0003700">
    <property type="term" value="F:DNA-binding transcription factor activity"/>
    <property type="evidence" value="ECO:0007669"/>
    <property type="project" value="InterPro"/>
</dbReference>
<keyword evidence="3" id="KW-0804">Transcription</keyword>
<name>G0AK98_COLFT</name>
<evidence type="ECO:0000313" key="6">
    <source>
        <dbReference type="Proteomes" id="UP000008392"/>
    </source>
</evidence>
<dbReference type="HOGENOM" id="CLU_060699_4_0_4"/>
<protein>
    <submittedName>
        <fullName evidence="5">Deoxyribose operon repressor, DeoR family</fullName>
    </submittedName>
</protein>
<dbReference type="InterPro" id="IPR018356">
    <property type="entry name" value="Tscrpt_reg_HTH_DeoR_CS"/>
</dbReference>
<evidence type="ECO:0000256" key="3">
    <source>
        <dbReference type="ARBA" id="ARBA00023163"/>
    </source>
</evidence>
<dbReference type="eggNOG" id="COG1349">
    <property type="taxonomic scope" value="Bacteria"/>
</dbReference>
<dbReference type="InterPro" id="IPR050313">
    <property type="entry name" value="Carb_Metab_HTH_regulators"/>
</dbReference>
<feature type="domain" description="HTH deoR-type" evidence="4">
    <location>
        <begin position="91"/>
        <end position="143"/>
    </location>
</feature>
<evidence type="ECO:0000256" key="1">
    <source>
        <dbReference type="ARBA" id="ARBA00023015"/>
    </source>
</evidence>
<dbReference type="SMART" id="SM00420">
    <property type="entry name" value="HTH_DEOR"/>
    <property type="match status" value="1"/>
</dbReference>
<reference evidence="5 6" key="2">
    <citation type="journal article" date="2006" name="J. Microbiol. Methods">
        <title>Genomic flank-sequencing of plasposon insertion sites for rapid identification of functional genes.</title>
        <authorList>
            <person name="Leveau J.H."/>
            <person name="Gerards S."/>
            <person name="Fritsche K."/>
            <person name="Zondag G."/>
            <person name="van Veen J.A."/>
        </authorList>
    </citation>
    <scope>NUCLEOTIDE SEQUENCE [LARGE SCALE GENOMIC DNA]</scope>
    <source>
        <strain evidence="5 6">Ter331</strain>
    </source>
</reference>
<dbReference type="EMBL" id="CP002745">
    <property type="protein sequence ID" value="AEK62025.1"/>
    <property type="molecule type" value="Genomic_DNA"/>
</dbReference>
<dbReference type="STRING" id="1005048.CFU_2197"/>
<dbReference type="PROSITE" id="PS51000">
    <property type="entry name" value="HTH_DEOR_2"/>
    <property type="match status" value="1"/>
</dbReference>
<dbReference type="PROSITE" id="PS00894">
    <property type="entry name" value="HTH_DEOR_1"/>
    <property type="match status" value="1"/>
</dbReference>
<dbReference type="KEGG" id="cfu:CFU_2197"/>
<dbReference type="Proteomes" id="UP000008392">
    <property type="component" value="Chromosome"/>
</dbReference>
<dbReference type="InterPro" id="IPR001034">
    <property type="entry name" value="DeoR_HTH"/>
</dbReference>
<organism evidence="5 6">
    <name type="scientific">Collimonas fungivorans (strain Ter331)</name>
    <dbReference type="NCBI Taxonomy" id="1005048"/>
    <lineage>
        <taxon>Bacteria</taxon>
        <taxon>Pseudomonadati</taxon>
        <taxon>Pseudomonadota</taxon>
        <taxon>Betaproteobacteria</taxon>
        <taxon>Burkholderiales</taxon>
        <taxon>Oxalobacteraceae</taxon>
        <taxon>Collimonas</taxon>
    </lineage>
</organism>
<dbReference type="InterPro" id="IPR014036">
    <property type="entry name" value="DeoR-like_C"/>
</dbReference>
<reference evidence="5 6" key="5">
    <citation type="journal article" date="2011" name="ISME J.">
        <title>Dual transcriptional profiling of a bacterial/fungal confrontation: Collimonas fungivorans versus Aspergillus niger.</title>
        <authorList>
            <person name="Mela F."/>
            <person name="Fritsche K."/>
            <person name="de Boer W."/>
            <person name="van Veen J.A."/>
            <person name="de Graaff L.H."/>
            <person name="van den Berg M."/>
            <person name="Leveau J.H."/>
        </authorList>
    </citation>
    <scope>NUCLEOTIDE SEQUENCE [LARGE SCALE GENOMIC DNA]</scope>
    <source>
        <strain evidence="5 6">Ter331</strain>
    </source>
</reference>
<proteinExistence type="predicted"/>
<dbReference type="PANTHER" id="PTHR30363:SF8">
    <property type="entry name" value="DEOXYRIBOSE OPERON REPRESSOR"/>
    <property type="match status" value="1"/>
</dbReference>
<dbReference type="PANTHER" id="PTHR30363">
    <property type="entry name" value="HTH-TYPE TRANSCRIPTIONAL REGULATOR SRLR-RELATED"/>
    <property type="match status" value="1"/>
</dbReference>
<evidence type="ECO:0000313" key="5">
    <source>
        <dbReference type="EMBL" id="AEK62025.1"/>
    </source>
</evidence>
<keyword evidence="2" id="KW-0238">DNA-binding</keyword>
<dbReference type="SMART" id="SM01134">
    <property type="entry name" value="DeoRC"/>
    <property type="match status" value="1"/>
</dbReference>
<reference evidence="5 6" key="4">
    <citation type="journal article" date="2010" name="Environ. Microbiol.">
        <title>The bacterial genus Collimonas: mycophagy, weathering and other adaptive solutions to life in oligotrophic soil environments.</title>
        <authorList>
            <person name="Leveau J.H."/>
            <person name="Uroz S."/>
            <person name="de Boer W."/>
        </authorList>
    </citation>
    <scope>NUCLEOTIDE SEQUENCE [LARGE SCALE GENOMIC DNA]</scope>
    <source>
        <strain evidence="5 6">Ter331</strain>
    </source>
</reference>
<dbReference type="InterPro" id="IPR037171">
    <property type="entry name" value="NagB/RpiA_transferase-like"/>
</dbReference>
<dbReference type="Pfam" id="PF08220">
    <property type="entry name" value="HTH_DeoR"/>
    <property type="match status" value="1"/>
</dbReference>
<keyword evidence="6" id="KW-1185">Reference proteome</keyword>
<evidence type="ECO:0000259" key="4">
    <source>
        <dbReference type="PROSITE" id="PS51000"/>
    </source>
</evidence>
<reference evidence="5 6" key="3">
    <citation type="journal article" date="2008" name="FEMS Microbiol. Ecol.">
        <title>Identification and characterization of genes underlying chitinolysis in Collimonas fungivorans Ter331.</title>
        <authorList>
            <person name="Fritsche K."/>
            <person name="de Boer W."/>
            <person name="Gerards S."/>
            <person name="van den Berg M."/>
            <person name="van Veen J.A."/>
            <person name="Leveau J.H."/>
        </authorList>
    </citation>
    <scope>NUCLEOTIDE SEQUENCE [LARGE SCALE GENOMIC DNA]</scope>
    <source>
        <strain evidence="5 6">Ter331</strain>
    </source>
</reference>
<dbReference type="GO" id="GO:0003677">
    <property type="term" value="F:DNA binding"/>
    <property type="evidence" value="ECO:0007669"/>
    <property type="project" value="UniProtKB-KW"/>
</dbReference>
<keyword evidence="1" id="KW-0805">Transcription regulation</keyword>
<reference evidence="6" key="6">
    <citation type="submission" date="2011-05" db="EMBL/GenBank/DDBJ databases">
        <title>Complete sequence of Collimonas fungivorans Ter331.</title>
        <authorList>
            <person name="Leveau J.H."/>
        </authorList>
    </citation>
    <scope>NUCLEOTIDE SEQUENCE [LARGE SCALE GENOMIC DNA]</scope>
    <source>
        <strain evidence="6">Ter331</strain>
    </source>
</reference>
<reference evidence="5 6" key="1">
    <citation type="journal article" date="2004" name="Environ. Microbiol.">
        <title>Phylogeny-function analysis of (meta)genomic libraries: screening for expression of ribosomal RNA genes by large-insert library fluorescent in situ hybridization (LIL-FISH).</title>
        <authorList>
            <person name="Leveau J.H."/>
            <person name="Gerards S."/>
            <person name="de Boer W."/>
            <person name="van Veen J.A."/>
        </authorList>
    </citation>
    <scope>NUCLEOTIDE SEQUENCE [LARGE SCALE GENOMIC DNA]</scope>
    <source>
        <strain evidence="5 6">Ter331</strain>
    </source>
</reference>
<dbReference type="Pfam" id="PF00455">
    <property type="entry name" value="DeoRC"/>
    <property type="match status" value="1"/>
</dbReference>
<dbReference type="SUPFAM" id="SSF100950">
    <property type="entry name" value="NagB/RpiA/CoA transferase-like"/>
    <property type="match status" value="1"/>
</dbReference>